<protein>
    <submittedName>
        <fullName evidence="1">Uncharacterized protein</fullName>
    </submittedName>
</protein>
<name>A0A455U261_9GAMM</name>
<evidence type="ECO:0000313" key="2">
    <source>
        <dbReference type="Proteomes" id="UP000320231"/>
    </source>
</evidence>
<evidence type="ECO:0000313" key="1">
    <source>
        <dbReference type="EMBL" id="BBI59263.1"/>
    </source>
</evidence>
<dbReference type="Proteomes" id="UP000320231">
    <property type="component" value="Chromosome"/>
</dbReference>
<accession>A0A455U261</accession>
<organism evidence="1 2">
    <name type="scientific">Vreelandella sulfidaeris</name>
    <dbReference type="NCBI Taxonomy" id="115553"/>
    <lineage>
        <taxon>Bacteria</taxon>
        <taxon>Pseudomonadati</taxon>
        <taxon>Pseudomonadota</taxon>
        <taxon>Gammaproteobacteria</taxon>
        <taxon>Oceanospirillales</taxon>
        <taxon>Halomonadaceae</taxon>
        <taxon>Vreelandella</taxon>
    </lineage>
</organism>
<sequence>MLKGGARTFQPQVKVARAVKNHPQCHRAEPEHCQQLNEGFERDGAEEGVMAAMSLRVTCAKHH</sequence>
<dbReference type="KEGG" id="hsr:HSBAA_05690"/>
<reference evidence="1 2" key="1">
    <citation type="journal article" date="2019" name="Microbiol. Resour. Announc.">
        <title>Complete Genome Sequence of Halomonas sulfidaeris Strain Esulfide1 Isolated from a Metal Sulfide Rock at a Depth of 2,200 Meters, Obtained Using Nanopore Sequencing.</title>
        <authorList>
            <person name="Saito M."/>
            <person name="Nishigata A."/>
            <person name="Galipon J."/>
            <person name="Arakawa K."/>
        </authorList>
    </citation>
    <scope>NUCLEOTIDE SEQUENCE [LARGE SCALE GENOMIC DNA]</scope>
    <source>
        <strain evidence="1 2">ATCC BAA-803</strain>
    </source>
</reference>
<proteinExistence type="predicted"/>
<gene>
    <name evidence="1" type="ORF">HSBAA_05690</name>
</gene>
<dbReference type="AlphaFoldDB" id="A0A455U261"/>
<dbReference type="EMBL" id="AP019514">
    <property type="protein sequence ID" value="BBI59263.1"/>
    <property type="molecule type" value="Genomic_DNA"/>
</dbReference>